<dbReference type="PANTHER" id="PTHR37422">
    <property type="entry name" value="TEICHURONIC ACID BIOSYNTHESIS PROTEIN TUAE"/>
    <property type="match status" value="1"/>
</dbReference>
<evidence type="ECO:0000259" key="7">
    <source>
        <dbReference type="Pfam" id="PF04932"/>
    </source>
</evidence>
<feature type="compositionally biased region" description="Polar residues" evidence="5">
    <location>
        <begin position="59"/>
        <end position="84"/>
    </location>
</feature>
<feature type="transmembrane region" description="Helical" evidence="6">
    <location>
        <begin position="216"/>
        <end position="233"/>
    </location>
</feature>
<comment type="caution">
    <text evidence="8">The sequence shown here is derived from an EMBL/GenBank/DDBJ whole genome shotgun (WGS) entry which is preliminary data.</text>
</comment>
<dbReference type="GO" id="GO:0016020">
    <property type="term" value="C:membrane"/>
    <property type="evidence" value="ECO:0007669"/>
    <property type="project" value="UniProtKB-SubCell"/>
</dbReference>
<feature type="transmembrane region" description="Helical" evidence="6">
    <location>
        <begin position="349"/>
        <end position="369"/>
    </location>
</feature>
<keyword evidence="4 6" id="KW-0472">Membrane</keyword>
<feature type="compositionally biased region" description="Polar residues" evidence="5">
    <location>
        <begin position="33"/>
        <end position="42"/>
    </location>
</feature>
<comment type="subcellular location">
    <subcellularLocation>
        <location evidence="1">Membrane</location>
        <topology evidence="1">Multi-pass membrane protein</topology>
    </subcellularLocation>
</comment>
<feature type="transmembrane region" description="Helical" evidence="6">
    <location>
        <begin position="154"/>
        <end position="174"/>
    </location>
</feature>
<dbReference type="InterPro" id="IPR051533">
    <property type="entry name" value="WaaL-like"/>
</dbReference>
<feature type="transmembrane region" description="Helical" evidence="6">
    <location>
        <begin position="245"/>
        <end position="264"/>
    </location>
</feature>
<protein>
    <recommendedName>
        <fullName evidence="7">O-antigen ligase-related domain-containing protein</fullName>
    </recommendedName>
</protein>
<evidence type="ECO:0000256" key="4">
    <source>
        <dbReference type="ARBA" id="ARBA00023136"/>
    </source>
</evidence>
<feature type="transmembrane region" description="Helical" evidence="6">
    <location>
        <begin position="463"/>
        <end position="479"/>
    </location>
</feature>
<evidence type="ECO:0000256" key="5">
    <source>
        <dbReference type="SAM" id="MobiDB-lite"/>
    </source>
</evidence>
<feature type="transmembrane region" description="Helical" evidence="6">
    <location>
        <begin position="432"/>
        <end position="451"/>
    </location>
</feature>
<sequence length="515" mass="54796">MHSSPLPYRKRPAATGKPPSEIRCGEPGPGAISTGSGPTTWPSWAMTGPPSWTHCAATGTATGPISPASVSPRSIIGSSLTPSGPSGAAPGRHALPAASRDGGGSSRVWQPAIIAERPATRDHAIAVLLTAGMLLYTLVLILDPSRNGWGTVWVLPLKYGGAILAVAALFFVALGGVQQSTLYRPILFTMAAFFFYQMTGSIAALVADGPALEDTFLGRGLSGLAAILGLVIGSRKGLFERLAPVTRQVALISICGGVAFIGIFELGLGFGHLTQILHIELYFLVAAALWLCARSPEPLLKWVFAVLFLYIALASGKATAYLLLALYLMIAFVTHGLHEPERRVTISPVRMALFLAAIPITLSFAYLVIRSHNTINASDLRFHLWQVRFDQFLASPLFGRGFTGSPMLPRPNLPETGVPTHNDYLDILAEGGLLGFVLFAAVLVTALRSPLVREAVFAHRSRLNFAHYFAFLFLAWGVASLGNPVFAMTSMAVPTWFAIGVLCARPARPAKPAAP</sequence>
<dbReference type="InterPro" id="IPR007016">
    <property type="entry name" value="O-antigen_ligase-rel_domated"/>
</dbReference>
<feature type="region of interest" description="Disordered" evidence="5">
    <location>
        <begin position="1"/>
        <end position="105"/>
    </location>
</feature>
<keyword evidence="2 6" id="KW-0812">Transmembrane</keyword>
<evidence type="ECO:0000256" key="3">
    <source>
        <dbReference type="ARBA" id="ARBA00022989"/>
    </source>
</evidence>
<feature type="transmembrane region" description="Helical" evidence="6">
    <location>
        <begin position="299"/>
        <end position="314"/>
    </location>
</feature>
<dbReference type="AlphaFoldDB" id="A0A369W5L4"/>
<gene>
    <name evidence="8" type="ORF">DVH29_08115</name>
</gene>
<feature type="domain" description="O-antigen ligase-related" evidence="7">
    <location>
        <begin position="304"/>
        <end position="440"/>
    </location>
</feature>
<feature type="transmembrane region" description="Helical" evidence="6">
    <location>
        <begin position="186"/>
        <end position="204"/>
    </location>
</feature>
<organism evidence="8 9">
    <name type="scientific">Pelagibacterium lacus</name>
    <dbReference type="NCBI Taxonomy" id="2282655"/>
    <lineage>
        <taxon>Bacteria</taxon>
        <taxon>Pseudomonadati</taxon>
        <taxon>Pseudomonadota</taxon>
        <taxon>Alphaproteobacteria</taxon>
        <taxon>Hyphomicrobiales</taxon>
        <taxon>Devosiaceae</taxon>
        <taxon>Pelagibacterium</taxon>
    </lineage>
</organism>
<dbReference type="Pfam" id="PF04932">
    <property type="entry name" value="Wzy_C"/>
    <property type="match status" value="1"/>
</dbReference>
<dbReference type="EMBL" id="QQNH01000008">
    <property type="protein sequence ID" value="RDE09145.1"/>
    <property type="molecule type" value="Genomic_DNA"/>
</dbReference>
<evidence type="ECO:0000313" key="9">
    <source>
        <dbReference type="Proteomes" id="UP000253759"/>
    </source>
</evidence>
<proteinExistence type="predicted"/>
<feature type="transmembrane region" description="Helical" evidence="6">
    <location>
        <begin position="124"/>
        <end position="142"/>
    </location>
</feature>
<evidence type="ECO:0000256" key="1">
    <source>
        <dbReference type="ARBA" id="ARBA00004141"/>
    </source>
</evidence>
<keyword evidence="9" id="KW-1185">Reference proteome</keyword>
<dbReference type="Proteomes" id="UP000253759">
    <property type="component" value="Unassembled WGS sequence"/>
</dbReference>
<evidence type="ECO:0000256" key="6">
    <source>
        <dbReference type="SAM" id="Phobius"/>
    </source>
</evidence>
<keyword evidence="3 6" id="KW-1133">Transmembrane helix</keyword>
<evidence type="ECO:0000313" key="8">
    <source>
        <dbReference type="EMBL" id="RDE09145.1"/>
    </source>
</evidence>
<name>A0A369W5L4_9HYPH</name>
<evidence type="ECO:0000256" key="2">
    <source>
        <dbReference type="ARBA" id="ARBA00022692"/>
    </source>
</evidence>
<reference evidence="9" key="1">
    <citation type="submission" date="2018-07" db="EMBL/GenBank/DDBJ databases">
        <authorList>
            <person name="Liu B.-T."/>
            <person name="Du Z."/>
        </authorList>
    </citation>
    <scope>NUCLEOTIDE SEQUENCE [LARGE SCALE GENOMIC DNA]</scope>
    <source>
        <strain evidence="9">XYN52</strain>
    </source>
</reference>
<accession>A0A369W5L4</accession>
<dbReference type="PANTHER" id="PTHR37422:SF23">
    <property type="entry name" value="TEICHURONIC ACID BIOSYNTHESIS PROTEIN TUAE"/>
    <property type="match status" value="1"/>
</dbReference>